<sequence length="65" mass="7382">MGLGWGGRTLDSVMSVAVTWYRRIVNGLTETHESGERNIEITKLEPMVNFELGRQDTDHMIAYAK</sequence>
<dbReference type="AlphaFoldDB" id="A0A8T2PVK8"/>
<feature type="non-terminal residue" evidence="1">
    <location>
        <position position="65"/>
    </location>
</feature>
<protein>
    <submittedName>
        <fullName evidence="1">Uncharacterized protein</fullName>
    </submittedName>
</protein>
<keyword evidence="2" id="KW-1185">Reference proteome</keyword>
<dbReference type="EMBL" id="JAFBMS010000001">
    <property type="protein sequence ID" value="KAG9355373.1"/>
    <property type="molecule type" value="Genomic_DNA"/>
</dbReference>
<evidence type="ECO:0000313" key="2">
    <source>
        <dbReference type="Proteomes" id="UP000824540"/>
    </source>
</evidence>
<accession>A0A8T2PVK8</accession>
<evidence type="ECO:0000313" key="1">
    <source>
        <dbReference type="EMBL" id="KAG9355373.1"/>
    </source>
</evidence>
<dbReference type="Proteomes" id="UP000824540">
    <property type="component" value="Unassembled WGS sequence"/>
</dbReference>
<gene>
    <name evidence="1" type="ORF">JZ751_000211</name>
</gene>
<organism evidence="1 2">
    <name type="scientific">Albula glossodonta</name>
    <name type="common">roundjaw bonefish</name>
    <dbReference type="NCBI Taxonomy" id="121402"/>
    <lineage>
        <taxon>Eukaryota</taxon>
        <taxon>Metazoa</taxon>
        <taxon>Chordata</taxon>
        <taxon>Craniata</taxon>
        <taxon>Vertebrata</taxon>
        <taxon>Euteleostomi</taxon>
        <taxon>Actinopterygii</taxon>
        <taxon>Neopterygii</taxon>
        <taxon>Teleostei</taxon>
        <taxon>Albuliformes</taxon>
        <taxon>Albulidae</taxon>
        <taxon>Albula</taxon>
    </lineage>
</organism>
<reference evidence="1" key="1">
    <citation type="thesis" date="2021" institute="BYU ScholarsArchive" country="Provo, UT, USA">
        <title>Applications of and Algorithms for Genome Assembly and Genomic Analyses with an Emphasis on Marine Teleosts.</title>
        <authorList>
            <person name="Pickett B.D."/>
        </authorList>
    </citation>
    <scope>NUCLEOTIDE SEQUENCE</scope>
    <source>
        <strain evidence="1">HI-2016</strain>
    </source>
</reference>
<comment type="caution">
    <text evidence="1">The sequence shown here is derived from an EMBL/GenBank/DDBJ whole genome shotgun (WGS) entry which is preliminary data.</text>
</comment>
<proteinExistence type="predicted"/>
<name>A0A8T2PVK8_9TELE</name>